<gene>
    <name evidence="1" type="ORF">PGLA1383_LOCUS49406</name>
</gene>
<evidence type="ECO:0000313" key="2">
    <source>
        <dbReference type="Proteomes" id="UP000654075"/>
    </source>
</evidence>
<keyword evidence="2" id="KW-1185">Reference proteome</keyword>
<protein>
    <submittedName>
        <fullName evidence="1">Uncharacterized protein</fullName>
    </submittedName>
</protein>
<accession>A0A813H7F8</accession>
<dbReference type="EMBL" id="CAJNNV010030799">
    <property type="protein sequence ID" value="CAE8633538.1"/>
    <property type="molecule type" value="Genomic_DNA"/>
</dbReference>
<dbReference type="Proteomes" id="UP000654075">
    <property type="component" value="Unassembled WGS sequence"/>
</dbReference>
<sequence>MADPATQKISLSLTASYASSWGLWEGLRETVQNWHDGLLVSSAATPPVLEASQSKLDFGAGKDGLRFEARRASQEVGWCEYLLGEAKLTFVNRGVGLGRQVLLMGYSKKAQHHDVIGSFGEGLKVGSLALLRRGLKLRMITGAEVWEFVLAVDPSFGELVLMVEATKRPLELDLELEGLPSILSSLEPSDTATVLEGLRPEEWAELSARFLFLRPPEDSVRTEVGRLLLDARLAGDFFVRGVWISSEADLAAGVDLFDIRLDRDRAAVLKKSEFDHQVSSMWVRALRQRPELQERYYDLLAESNGSDTAHAELYCDEEACEAMLAAFRQRHGDAVPVGLREANSAKAAQIRSLLSASTVVCSQALMSVLRKGGLRCDLDELLREGEARARKLVPMKELREDEARCLAEACALAEIADPSFSAAAWLTTLDIFEPSSKALSLDSAVVASEYFPSAGSGLAVGRVEVDRRALDRVAAHQLFGDCLSCPISRQPSSAPASGYPAESQASPVSAGGAKLPSCSSCSCWCPQSLLVGALHAARASKGVAKPFGRERLVAQLATQAKGNVDSSSSTCCPTILRCPLPSEVRMTVR</sequence>
<name>A0A813H7F8_POLGL</name>
<dbReference type="AlphaFoldDB" id="A0A813H7F8"/>
<reference evidence="1" key="1">
    <citation type="submission" date="2021-02" db="EMBL/GenBank/DDBJ databases">
        <authorList>
            <person name="Dougan E. K."/>
            <person name="Rhodes N."/>
            <person name="Thang M."/>
            <person name="Chan C."/>
        </authorList>
    </citation>
    <scope>NUCLEOTIDE SEQUENCE</scope>
</reference>
<proteinExistence type="predicted"/>
<dbReference type="OrthoDB" id="66726at2759"/>
<comment type="caution">
    <text evidence="1">The sequence shown here is derived from an EMBL/GenBank/DDBJ whole genome shotgun (WGS) entry which is preliminary data.</text>
</comment>
<evidence type="ECO:0000313" key="1">
    <source>
        <dbReference type="EMBL" id="CAE8633538.1"/>
    </source>
</evidence>
<organism evidence="1 2">
    <name type="scientific">Polarella glacialis</name>
    <name type="common">Dinoflagellate</name>
    <dbReference type="NCBI Taxonomy" id="89957"/>
    <lineage>
        <taxon>Eukaryota</taxon>
        <taxon>Sar</taxon>
        <taxon>Alveolata</taxon>
        <taxon>Dinophyceae</taxon>
        <taxon>Suessiales</taxon>
        <taxon>Suessiaceae</taxon>
        <taxon>Polarella</taxon>
    </lineage>
</organism>